<sequence>IERDSLANSSRFTTRVFDSLYTSLRSIFLPVQLLTFTIDIPRAHVQSRPQRECVDRLPTYGTFRLFSSFPRLVCKVAYSRG</sequence>
<dbReference type="Proteomes" id="UP000215335">
    <property type="component" value="Unassembled WGS sequence"/>
</dbReference>
<feature type="non-terminal residue" evidence="1">
    <location>
        <position position="1"/>
    </location>
</feature>
<comment type="caution">
    <text evidence="1">The sequence shown here is derived from an EMBL/GenBank/DDBJ whole genome shotgun (WGS) entry which is preliminary data.</text>
</comment>
<gene>
    <name evidence="1" type="ORF">TSAR_003884</name>
</gene>
<name>A0A232ETE9_9HYME</name>
<dbReference type="EMBL" id="NNAY01002279">
    <property type="protein sequence ID" value="OXU21639.1"/>
    <property type="molecule type" value="Genomic_DNA"/>
</dbReference>
<dbReference type="AlphaFoldDB" id="A0A232ETE9"/>
<evidence type="ECO:0000313" key="2">
    <source>
        <dbReference type="Proteomes" id="UP000215335"/>
    </source>
</evidence>
<organism evidence="1 2">
    <name type="scientific">Trichomalopsis sarcophagae</name>
    <dbReference type="NCBI Taxonomy" id="543379"/>
    <lineage>
        <taxon>Eukaryota</taxon>
        <taxon>Metazoa</taxon>
        <taxon>Ecdysozoa</taxon>
        <taxon>Arthropoda</taxon>
        <taxon>Hexapoda</taxon>
        <taxon>Insecta</taxon>
        <taxon>Pterygota</taxon>
        <taxon>Neoptera</taxon>
        <taxon>Endopterygota</taxon>
        <taxon>Hymenoptera</taxon>
        <taxon>Apocrita</taxon>
        <taxon>Proctotrupomorpha</taxon>
        <taxon>Chalcidoidea</taxon>
        <taxon>Pteromalidae</taxon>
        <taxon>Pteromalinae</taxon>
        <taxon>Trichomalopsis</taxon>
    </lineage>
</organism>
<protein>
    <submittedName>
        <fullName evidence="1">Uncharacterized protein</fullName>
    </submittedName>
</protein>
<reference evidence="1 2" key="1">
    <citation type="journal article" date="2017" name="Curr. Biol.">
        <title>The Evolution of Venom by Co-option of Single-Copy Genes.</title>
        <authorList>
            <person name="Martinson E.O."/>
            <person name="Mrinalini"/>
            <person name="Kelkar Y.D."/>
            <person name="Chang C.H."/>
            <person name="Werren J.H."/>
        </authorList>
    </citation>
    <scope>NUCLEOTIDE SEQUENCE [LARGE SCALE GENOMIC DNA]</scope>
    <source>
        <strain evidence="1 2">Alberta</strain>
        <tissue evidence="1">Whole body</tissue>
    </source>
</reference>
<proteinExistence type="predicted"/>
<keyword evidence="2" id="KW-1185">Reference proteome</keyword>
<accession>A0A232ETE9</accession>
<evidence type="ECO:0000313" key="1">
    <source>
        <dbReference type="EMBL" id="OXU21639.1"/>
    </source>
</evidence>